<accession>A0AA85AXX3</accession>
<dbReference type="Pfam" id="PF00041">
    <property type="entry name" value="fn3"/>
    <property type="match status" value="1"/>
</dbReference>
<evidence type="ECO:0000313" key="4">
    <source>
        <dbReference type="WBParaSite" id="SMTH1_16760.1"/>
    </source>
</evidence>
<evidence type="ECO:0000259" key="2">
    <source>
        <dbReference type="PROSITE" id="PS50853"/>
    </source>
</evidence>
<dbReference type="InterPro" id="IPR036116">
    <property type="entry name" value="FN3_sf"/>
</dbReference>
<dbReference type="PANTHER" id="PTHR46708:SF2">
    <property type="entry name" value="FIBRONECTIN TYPE-III DOMAIN-CONTAINING PROTEIN"/>
    <property type="match status" value="1"/>
</dbReference>
<dbReference type="InterPro" id="IPR013783">
    <property type="entry name" value="Ig-like_fold"/>
</dbReference>
<dbReference type="PANTHER" id="PTHR46708">
    <property type="entry name" value="TENASCIN"/>
    <property type="match status" value="1"/>
</dbReference>
<dbReference type="InterPro" id="IPR050991">
    <property type="entry name" value="ECM_Regulatory_Proteins"/>
</dbReference>
<dbReference type="PROSITE" id="PS50853">
    <property type="entry name" value="FN3"/>
    <property type="match status" value="2"/>
</dbReference>
<reference evidence="4" key="1">
    <citation type="submission" date="2023-11" db="UniProtKB">
        <authorList>
            <consortium name="WormBaseParasite"/>
        </authorList>
    </citation>
    <scope>IDENTIFICATION</scope>
</reference>
<dbReference type="SUPFAM" id="SSF49265">
    <property type="entry name" value="Fibronectin type III"/>
    <property type="match status" value="2"/>
</dbReference>
<organism evidence="3 4">
    <name type="scientific">Schistosoma mattheei</name>
    <dbReference type="NCBI Taxonomy" id="31246"/>
    <lineage>
        <taxon>Eukaryota</taxon>
        <taxon>Metazoa</taxon>
        <taxon>Spiralia</taxon>
        <taxon>Lophotrochozoa</taxon>
        <taxon>Platyhelminthes</taxon>
        <taxon>Trematoda</taxon>
        <taxon>Digenea</taxon>
        <taxon>Strigeidida</taxon>
        <taxon>Schistosomatoidea</taxon>
        <taxon>Schistosomatidae</taxon>
        <taxon>Schistosoma</taxon>
    </lineage>
</organism>
<protein>
    <recommendedName>
        <fullName evidence="2">Fibronectin type-III domain-containing protein</fullName>
    </recommendedName>
</protein>
<dbReference type="InterPro" id="IPR003961">
    <property type="entry name" value="FN3_dom"/>
</dbReference>
<evidence type="ECO:0000256" key="1">
    <source>
        <dbReference type="ARBA" id="ARBA00022737"/>
    </source>
</evidence>
<dbReference type="CDD" id="cd00063">
    <property type="entry name" value="FN3"/>
    <property type="match status" value="1"/>
</dbReference>
<evidence type="ECO:0000313" key="3">
    <source>
        <dbReference type="Proteomes" id="UP000050791"/>
    </source>
</evidence>
<dbReference type="Proteomes" id="UP000050791">
    <property type="component" value="Unassembled WGS sequence"/>
</dbReference>
<feature type="domain" description="Fibronectin type-III" evidence="2">
    <location>
        <begin position="399"/>
        <end position="513"/>
    </location>
</feature>
<dbReference type="WBParaSite" id="SMTH1_16760.1">
    <property type="protein sequence ID" value="SMTH1_16760.1"/>
    <property type="gene ID" value="SMTH1_16760"/>
</dbReference>
<proteinExistence type="predicted"/>
<keyword evidence="1" id="KW-0677">Repeat</keyword>
<dbReference type="Gene3D" id="2.60.40.10">
    <property type="entry name" value="Immunoglobulins"/>
    <property type="match status" value="2"/>
</dbReference>
<dbReference type="AlphaFoldDB" id="A0AA85AXX3"/>
<name>A0AA85AXX3_9TREM</name>
<dbReference type="SMART" id="SM00060">
    <property type="entry name" value="FN3"/>
    <property type="match status" value="3"/>
</dbReference>
<feature type="domain" description="Fibronectin type-III" evidence="2">
    <location>
        <begin position="290"/>
        <end position="397"/>
    </location>
</feature>
<sequence>MFILIYFTKYLNKILTLLLFCMFIINSNESNQNLLDINNYVNISLLKINDKIKHSNSRNKRHIDPSIPIVTSNNLIYSTELRIIASAVCKSHCLQKCSEKLIKDSVKDNMIEEIVNNLMKFPVQLRDKCSQLSPGFLYYDECEQACDSDRFYSDCIKMCESGDSPSGWSCLTGCRSLDAALKRRSGDCPEQIGLAIHRIPNLVSVKNDVQNYPSHESSESSQFNLDKPISLTESDNGLKTNMLENSWFTHHSSAINEITSCTVDAECPQKQDKCCQSQCKQALFNKAILPPIPTVRILEEKHPPSFLVSWNNNEIEVSNLSLPTVYVLQVKSYFGPEYDNRMSSPWKTLVVSTLKGAQLSDPAVGWWYQFQVAAVNQWGSLGFDTPSPPVQLTTLQPSPPSPPKDLADELLTLQANGKIRVRIHWNSPATTVLPVTEYRISWGPDSANIDNNHKFTEYPTQFVHTVPSSQTNYQLTNLYPGVLYRIEVIAMSEWGSTQLRSQPNTLFIHTPNVDSIQDQREDSLIANLKKIDANTVQHLKNKKYLNHYDESYSEDHLSHNSGKSDVSFVCNGTSKSLVFKSSLPSDSSINIKTAELSMETDVAVFDGHGLITELKIYEYDLKQTSKTELNQQTMSSRPLIVRWTPQVCIETVIVTGNNIDETNSFQSEALLANNIDQFTKPSYSQIENAGRRKESLNSNEKYILLNPVKHGVNNHVDGKRFKKPILRHATLQLTNLNFNCRYLIELLSEKQESSKRSDKKIHPVYTSGYNVELSAWLCTPACSTVKLASWIKKPKCLGTTQVLDIITEPKNLSYKQISVTPTISYNISWKSGALVSRSGSYQQLTTQEIYSDKTSKIIFPVHHRIIWGPSRDTAMKSVVWKSWPNLRPRIDHTRAETKVLRNSETSIVLDNLLPNTLYVVSLQAMTGEHYMPNNDNIYIKSKINNNNVDHMQKPSLLSFQSINSKDLHQSKPSTQYLGSSKEVYLVFETPEDSNIFKENGKLIDSSKEFRSSLENGSSNVRQTVKELIHYAVYLALTRLILNYQILNV</sequence>